<keyword evidence="1" id="KW-0812">Transmembrane</keyword>
<protein>
    <submittedName>
        <fullName evidence="2">Uncharacterized protein</fullName>
    </submittedName>
</protein>
<feature type="transmembrane region" description="Helical" evidence="1">
    <location>
        <begin position="54"/>
        <end position="79"/>
    </location>
</feature>
<comment type="caution">
    <text evidence="2">The sequence shown here is derived from an EMBL/GenBank/DDBJ whole genome shotgun (WGS) entry which is preliminary data.</text>
</comment>
<gene>
    <name evidence="2" type="ORF">GOQ30_16955</name>
</gene>
<accession>A0A6I4IVE4</accession>
<sequence length="121" mass="14532">MKQMQQLDNNRLNETISWWEKKRIVFNIIIGFFGILALIIIQPSCFGWCDCIGILLWGIMANILFSLGILLEIANQYYFKSKYNVYQFRNFFYVIGTLAYAFVTFSYPFLYYIYFKIMNFL</sequence>
<dbReference type="OrthoDB" id="1190950at2"/>
<dbReference type="Proteomes" id="UP000431264">
    <property type="component" value="Unassembled WGS sequence"/>
</dbReference>
<feature type="transmembrane region" description="Helical" evidence="1">
    <location>
        <begin position="24"/>
        <end position="42"/>
    </location>
</feature>
<proteinExistence type="predicted"/>
<evidence type="ECO:0000256" key="1">
    <source>
        <dbReference type="SAM" id="Phobius"/>
    </source>
</evidence>
<keyword evidence="3" id="KW-1185">Reference proteome</keyword>
<dbReference type="EMBL" id="WQLW01000016">
    <property type="protein sequence ID" value="MVO10863.1"/>
    <property type="molecule type" value="Genomic_DNA"/>
</dbReference>
<evidence type="ECO:0000313" key="3">
    <source>
        <dbReference type="Proteomes" id="UP000431264"/>
    </source>
</evidence>
<dbReference type="AlphaFoldDB" id="A0A6I4IVE4"/>
<evidence type="ECO:0000313" key="2">
    <source>
        <dbReference type="EMBL" id="MVO10863.1"/>
    </source>
</evidence>
<keyword evidence="1" id="KW-0472">Membrane</keyword>
<reference evidence="3" key="1">
    <citation type="submission" date="2019-05" db="EMBL/GenBank/DDBJ databases">
        <title>Flavobacterium profundi sp. nov., isolated from a deep-sea seamount.</title>
        <authorList>
            <person name="Zhang D.-C."/>
        </authorList>
    </citation>
    <scope>NUCLEOTIDE SEQUENCE [LARGE SCALE GENOMIC DNA]</scope>
    <source>
        <strain evidence="3">TP390</strain>
    </source>
</reference>
<keyword evidence="1" id="KW-1133">Transmembrane helix</keyword>
<feature type="transmembrane region" description="Helical" evidence="1">
    <location>
        <begin position="91"/>
        <end position="114"/>
    </location>
</feature>
<organism evidence="2 3">
    <name type="scientific">Flavobacterium profundi</name>
    <dbReference type="NCBI Taxonomy" id="1774945"/>
    <lineage>
        <taxon>Bacteria</taxon>
        <taxon>Pseudomonadati</taxon>
        <taxon>Bacteroidota</taxon>
        <taxon>Flavobacteriia</taxon>
        <taxon>Flavobacteriales</taxon>
        <taxon>Flavobacteriaceae</taxon>
        <taxon>Flavobacterium</taxon>
    </lineage>
</organism>
<dbReference type="RefSeq" id="WP_140999282.1">
    <property type="nucleotide sequence ID" value="NZ_VDCZ01000016.1"/>
</dbReference>
<name>A0A6I4IVE4_9FLAO</name>